<evidence type="ECO:0000256" key="1">
    <source>
        <dbReference type="SAM" id="Coils"/>
    </source>
</evidence>
<keyword evidence="1" id="KW-0175">Coiled coil</keyword>
<evidence type="ECO:0000313" key="3">
    <source>
        <dbReference type="Proteomes" id="UP001597058"/>
    </source>
</evidence>
<dbReference type="InterPro" id="IPR010982">
    <property type="entry name" value="Lambda_DNA-bd_dom_sf"/>
</dbReference>
<dbReference type="SUPFAM" id="SSF47413">
    <property type="entry name" value="lambda repressor-like DNA-binding domains"/>
    <property type="match status" value="1"/>
</dbReference>
<dbReference type="EMBL" id="JBHTMM010000119">
    <property type="protein sequence ID" value="MFD1312454.1"/>
    <property type="molecule type" value="Genomic_DNA"/>
</dbReference>
<dbReference type="RefSeq" id="WP_381235799.1">
    <property type="nucleotide sequence ID" value="NZ_JBHSKH010000024.1"/>
</dbReference>
<accession>A0ABW3XV88</accession>
<proteinExistence type="predicted"/>
<gene>
    <name evidence="2" type="ORF">ACFQ5X_42585</name>
</gene>
<name>A0ABW3XV88_9ACTN</name>
<evidence type="ECO:0000313" key="2">
    <source>
        <dbReference type="EMBL" id="MFD1312454.1"/>
    </source>
</evidence>
<sequence length="65" mass="7640">MRDLPDDNNWIPEVRRTTGNRVRAERERQNLTRELVILAARIDRVTLWRVETGEESKLGALLRIA</sequence>
<dbReference type="Proteomes" id="UP001597058">
    <property type="component" value="Unassembled WGS sequence"/>
</dbReference>
<organism evidence="2 3">
    <name type="scientific">Streptomyces kaempferi</name>
    <dbReference type="NCBI Taxonomy" id="333725"/>
    <lineage>
        <taxon>Bacteria</taxon>
        <taxon>Bacillati</taxon>
        <taxon>Actinomycetota</taxon>
        <taxon>Actinomycetes</taxon>
        <taxon>Kitasatosporales</taxon>
        <taxon>Streptomycetaceae</taxon>
        <taxon>Streptomyces</taxon>
    </lineage>
</organism>
<keyword evidence="3" id="KW-1185">Reference proteome</keyword>
<reference evidence="3" key="1">
    <citation type="journal article" date="2019" name="Int. J. Syst. Evol. Microbiol.">
        <title>The Global Catalogue of Microorganisms (GCM) 10K type strain sequencing project: providing services to taxonomists for standard genome sequencing and annotation.</title>
        <authorList>
            <consortium name="The Broad Institute Genomics Platform"/>
            <consortium name="The Broad Institute Genome Sequencing Center for Infectious Disease"/>
            <person name="Wu L."/>
            <person name="Ma J."/>
        </authorList>
    </citation>
    <scope>NUCLEOTIDE SEQUENCE [LARGE SCALE GENOMIC DNA]</scope>
    <source>
        <strain evidence="3">CGMCC 4.7020</strain>
    </source>
</reference>
<comment type="caution">
    <text evidence="2">The sequence shown here is derived from an EMBL/GenBank/DDBJ whole genome shotgun (WGS) entry which is preliminary data.</text>
</comment>
<protein>
    <submittedName>
        <fullName evidence="2">XRE family transcriptional regulator</fullName>
    </submittedName>
</protein>
<dbReference type="Gene3D" id="1.10.260.40">
    <property type="entry name" value="lambda repressor-like DNA-binding domains"/>
    <property type="match status" value="1"/>
</dbReference>
<feature type="coiled-coil region" evidence="1">
    <location>
        <begin position="14"/>
        <end position="41"/>
    </location>
</feature>